<dbReference type="Proteomes" id="UP001243989">
    <property type="component" value="Unassembled WGS sequence"/>
</dbReference>
<sequence>MATKILVIGGTGLFGGHAALYLRSKGSIVTIAGRKEPSNVAALSELPFIQGDYLNGEFSSEILSKFDAIIFAAGSDVRHVPEGQNADEHYLQANGQAIPNFAKLAKQAGVRKFVHIGSAYPNIIPESIPTSPYVRSRRLATDAMKSLAGPEFHICSLDAPFIVGNVPGMVVLMFRAYIDYAKGKLPIPLFATLGGLNFISLTWAWVDIENTADNRARSKT</sequence>
<dbReference type="InterPro" id="IPR036291">
    <property type="entry name" value="NAD(P)-bd_dom_sf"/>
</dbReference>
<dbReference type="SUPFAM" id="SSF51735">
    <property type="entry name" value="NAD(P)-binding Rossmann-fold domains"/>
    <property type="match status" value="1"/>
</dbReference>
<dbReference type="GO" id="GO:0005737">
    <property type="term" value="C:cytoplasm"/>
    <property type="evidence" value="ECO:0007669"/>
    <property type="project" value="TreeGrafter"/>
</dbReference>
<feature type="domain" description="NAD-dependent epimerase/dehydratase" evidence="1">
    <location>
        <begin position="5"/>
        <end position="164"/>
    </location>
</feature>
<dbReference type="PANTHER" id="PTHR48079">
    <property type="entry name" value="PROTEIN YEEZ"/>
    <property type="match status" value="1"/>
</dbReference>
<dbReference type="InterPro" id="IPR051783">
    <property type="entry name" value="NAD(P)-dependent_oxidoreduct"/>
</dbReference>
<evidence type="ECO:0000313" key="3">
    <source>
        <dbReference type="Proteomes" id="UP001243989"/>
    </source>
</evidence>
<organism evidence="2 3">
    <name type="scientific">Colletotrichum phormii</name>
    <dbReference type="NCBI Taxonomy" id="359342"/>
    <lineage>
        <taxon>Eukaryota</taxon>
        <taxon>Fungi</taxon>
        <taxon>Dikarya</taxon>
        <taxon>Ascomycota</taxon>
        <taxon>Pezizomycotina</taxon>
        <taxon>Sordariomycetes</taxon>
        <taxon>Hypocreomycetidae</taxon>
        <taxon>Glomerellales</taxon>
        <taxon>Glomerellaceae</taxon>
        <taxon>Colletotrichum</taxon>
        <taxon>Colletotrichum acutatum species complex</taxon>
    </lineage>
</organism>
<dbReference type="RefSeq" id="XP_060452543.1">
    <property type="nucleotide sequence ID" value="XM_060589408.1"/>
</dbReference>
<dbReference type="EMBL" id="JAHMHQ010000001">
    <property type="protein sequence ID" value="KAK1656499.1"/>
    <property type="molecule type" value="Genomic_DNA"/>
</dbReference>
<dbReference type="Pfam" id="PF01370">
    <property type="entry name" value="Epimerase"/>
    <property type="match status" value="1"/>
</dbReference>
<dbReference type="Gene3D" id="3.40.50.720">
    <property type="entry name" value="NAD(P)-binding Rossmann-like Domain"/>
    <property type="match status" value="1"/>
</dbReference>
<evidence type="ECO:0000259" key="1">
    <source>
        <dbReference type="Pfam" id="PF01370"/>
    </source>
</evidence>
<dbReference type="PANTHER" id="PTHR48079:SF6">
    <property type="entry name" value="NAD(P)-BINDING DOMAIN-CONTAINING PROTEIN-RELATED"/>
    <property type="match status" value="1"/>
</dbReference>
<dbReference type="GO" id="GO:0004029">
    <property type="term" value="F:aldehyde dehydrogenase (NAD+) activity"/>
    <property type="evidence" value="ECO:0007669"/>
    <property type="project" value="TreeGrafter"/>
</dbReference>
<evidence type="ECO:0000313" key="2">
    <source>
        <dbReference type="EMBL" id="KAK1656499.1"/>
    </source>
</evidence>
<keyword evidence="3" id="KW-1185">Reference proteome</keyword>
<gene>
    <name evidence="2" type="ORF">BDP81DRAFT_414937</name>
</gene>
<dbReference type="GeneID" id="85474270"/>
<accession>A0AAJ0A4S8</accession>
<proteinExistence type="predicted"/>
<dbReference type="AlphaFoldDB" id="A0AAJ0A4S8"/>
<dbReference type="InterPro" id="IPR001509">
    <property type="entry name" value="Epimerase_deHydtase"/>
</dbReference>
<comment type="caution">
    <text evidence="2">The sequence shown here is derived from an EMBL/GenBank/DDBJ whole genome shotgun (WGS) entry which is preliminary data.</text>
</comment>
<name>A0AAJ0A4S8_9PEZI</name>
<protein>
    <recommendedName>
        <fullName evidence="1">NAD-dependent epimerase/dehydratase domain-containing protein</fullName>
    </recommendedName>
</protein>
<reference evidence="2" key="1">
    <citation type="submission" date="2021-06" db="EMBL/GenBank/DDBJ databases">
        <title>Comparative genomics, transcriptomics and evolutionary studies reveal genomic signatures of adaptation to plant cell wall in hemibiotrophic fungi.</title>
        <authorList>
            <consortium name="DOE Joint Genome Institute"/>
            <person name="Baroncelli R."/>
            <person name="Diaz J.F."/>
            <person name="Benocci T."/>
            <person name="Peng M."/>
            <person name="Battaglia E."/>
            <person name="Haridas S."/>
            <person name="Andreopoulos W."/>
            <person name="Labutti K."/>
            <person name="Pangilinan J."/>
            <person name="Floch G.L."/>
            <person name="Makela M.R."/>
            <person name="Henrissat B."/>
            <person name="Grigoriev I.V."/>
            <person name="Crouch J.A."/>
            <person name="De Vries R.P."/>
            <person name="Sukno S.A."/>
            <person name="Thon M.R."/>
        </authorList>
    </citation>
    <scope>NUCLEOTIDE SEQUENCE</scope>
    <source>
        <strain evidence="2">CBS 102054</strain>
    </source>
</reference>